<dbReference type="InterPro" id="IPR050099">
    <property type="entry name" value="SIS_GmhA/DiaA_subfam"/>
</dbReference>
<dbReference type="InterPro" id="IPR001347">
    <property type="entry name" value="SIS_dom"/>
</dbReference>
<dbReference type="GO" id="GO:1901135">
    <property type="term" value="P:carbohydrate derivative metabolic process"/>
    <property type="evidence" value="ECO:0007669"/>
    <property type="project" value="InterPro"/>
</dbReference>
<dbReference type="GO" id="GO:0097367">
    <property type="term" value="F:carbohydrate derivative binding"/>
    <property type="evidence" value="ECO:0007669"/>
    <property type="project" value="InterPro"/>
</dbReference>
<dbReference type="PANTHER" id="PTHR30390">
    <property type="entry name" value="SEDOHEPTULOSE 7-PHOSPHATE ISOMERASE / DNAA INITIATOR-ASSOCIATING FACTOR FOR REPLICATION INITIATION"/>
    <property type="match status" value="1"/>
</dbReference>
<feature type="domain" description="SIS" evidence="1">
    <location>
        <begin position="25"/>
        <end position="177"/>
    </location>
</feature>
<dbReference type="EMBL" id="MHRA01000044">
    <property type="protein sequence ID" value="OHA14708.1"/>
    <property type="molecule type" value="Genomic_DNA"/>
</dbReference>
<sequence>MTSEITANRKELDFFEGLDGVISLVAGQCAKSPKKKMMFIGNGGSAAIASHQALDFFLNCGIKATAFNDPCFLTCMANDFGYENVFAKQILPVAEKGDVLVAISSSGKSPNILKGAEAAREKYCHIVTMSGFKPDNPLRKKGDINLYVNSESYRFVEASHYLYLDFILEMVIGEMKNKS</sequence>
<accession>A0A1G2LST2</accession>
<dbReference type="InterPro" id="IPR046348">
    <property type="entry name" value="SIS_dom_sf"/>
</dbReference>
<gene>
    <name evidence="2" type="ORF">A3A10_01070</name>
</gene>
<protein>
    <recommendedName>
        <fullName evidence="1">SIS domain-containing protein</fullName>
    </recommendedName>
</protein>
<dbReference type="InterPro" id="IPR035461">
    <property type="entry name" value="GmhA/DiaA"/>
</dbReference>
<dbReference type="Pfam" id="PF13580">
    <property type="entry name" value="SIS_2"/>
    <property type="match status" value="1"/>
</dbReference>
<dbReference type="PROSITE" id="PS51464">
    <property type="entry name" value="SIS"/>
    <property type="match status" value="1"/>
</dbReference>
<dbReference type="PANTHER" id="PTHR30390:SF7">
    <property type="entry name" value="PHOSPHOHEPTOSE ISOMERASE"/>
    <property type="match status" value="1"/>
</dbReference>
<comment type="caution">
    <text evidence="2">The sequence shown here is derived from an EMBL/GenBank/DDBJ whole genome shotgun (WGS) entry which is preliminary data.</text>
</comment>
<dbReference type="Proteomes" id="UP000178116">
    <property type="component" value="Unassembled WGS sequence"/>
</dbReference>
<dbReference type="Gene3D" id="3.40.50.10490">
    <property type="entry name" value="Glucose-6-phosphate isomerase like protein, domain 1"/>
    <property type="match status" value="1"/>
</dbReference>
<dbReference type="CDD" id="cd05006">
    <property type="entry name" value="SIS_GmhA"/>
    <property type="match status" value="1"/>
</dbReference>
<evidence type="ECO:0000313" key="2">
    <source>
        <dbReference type="EMBL" id="OHA14708.1"/>
    </source>
</evidence>
<name>A0A1G2LST2_9BACT</name>
<evidence type="ECO:0000313" key="3">
    <source>
        <dbReference type="Proteomes" id="UP000178116"/>
    </source>
</evidence>
<proteinExistence type="predicted"/>
<reference evidence="2 3" key="1">
    <citation type="journal article" date="2016" name="Nat. Commun.">
        <title>Thousands of microbial genomes shed light on interconnected biogeochemical processes in an aquifer system.</title>
        <authorList>
            <person name="Anantharaman K."/>
            <person name="Brown C.T."/>
            <person name="Hug L.A."/>
            <person name="Sharon I."/>
            <person name="Castelle C.J."/>
            <person name="Probst A.J."/>
            <person name="Thomas B.C."/>
            <person name="Singh A."/>
            <person name="Wilkins M.J."/>
            <person name="Karaoz U."/>
            <person name="Brodie E.L."/>
            <person name="Williams K.H."/>
            <person name="Hubbard S.S."/>
            <person name="Banfield J.F."/>
        </authorList>
    </citation>
    <scope>NUCLEOTIDE SEQUENCE [LARGE SCALE GENOMIC DNA]</scope>
</reference>
<dbReference type="SUPFAM" id="SSF53697">
    <property type="entry name" value="SIS domain"/>
    <property type="match status" value="1"/>
</dbReference>
<evidence type="ECO:0000259" key="1">
    <source>
        <dbReference type="PROSITE" id="PS51464"/>
    </source>
</evidence>
<organism evidence="2 3">
    <name type="scientific">Candidatus Tagabacteria bacterium RIFCSPLOWO2_01_FULL_42_9</name>
    <dbReference type="NCBI Taxonomy" id="1802296"/>
    <lineage>
        <taxon>Bacteria</taxon>
        <taxon>Candidatus Tagaibacteriota</taxon>
    </lineage>
</organism>
<dbReference type="AlphaFoldDB" id="A0A1G2LST2"/>